<dbReference type="HAMAP" id="MF_01477">
    <property type="entry name" value="Iojap_RsfS"/>
    <property type="match status" value="1"/>
</dbReference>
<dbReference type="Proteomes" id="UP001058860">
    <property type="component" value="Chromosome"/>
</dbReference>
<dbReference type="Pfam" id="PF02410">
    <property type="entry name" value="RsfS"/>
    <property type="match status" value="1"/>
</dbReference>
<sequence length="127" mass="14548">MTENTLTQSDQQLTPEELAEAIAQLASDGKAIDLVELNVREVLGYTDYFIVATGNTERQVKAIHDRIHRGLKDDHGILPRRVEGLTESRWVLMDYLDVVVHIFTPEAREYYRLEQLWGEVPKRAVGD</sequence>
<organism evidence="3 4">
    <name type="scientific">Svornostia abyssi</name>
    <dbReference type="NCBI Taxonomy" id="2898438"/>
    <lineage>
        <taxon>Bacteria</taxon>
        <taxon>Bacillati</taxon>
        <taxon>Actinomycetota</taxon>
        <taxon>Thermoleophilia</taxon>
        <taxon>Solirubrobacterales</taxon>
        <taxon>Baekduiaceae</taxon>
        <taxon>Svornostia</taxon>
    </lineage>
</organism>
<name>A0ABY5PEG8_9ACTN</name>
<comment type="subcellular location">
    <subcellularLocation>
        <location evidence="2">Cytoplasm</location>
    </subcellularLocation>
</comment>
<reference evidence="4" key="1">
    <citation type="submission" date="2021-11" db="EMBL/GenBank/DDBJ databases">
        <title>Cultivation dependent microbiological survey of springs from the worlds oldest radium mine currently devoted to the extraction of radon-saturated water.</title>
        <authorList>
            <person name="Kapinusova G."/>
            <person name="Smrhova T."/>
            <person name="Strejcek M."/>
            <person name="Suman J."/>
            <person name="Jani K."/>
            <person name="Pajer P."/>
            <person name="Uhlik O."/>
        </authorList>
    </citation>
    <scope>NUCLEOTIDE SEQUENCE [LARGE SCALE GENOMIC DNA]</scope>
    <source>
        <strain evidence="4">J379</strain>
    </source>
</reference>
<dbReference type="PANTHER" id="PTHR21043">
    <property type="entry name" value="IOJAP SUPERFAMILY ORTHOLOG"/>
    <property type="match status" value="1"/>
</dbReference>
<evidence type="ECO:0000313" key="4">
    <source>
        <dbReference type="Proteomes" id="UP001058860"/>
    </source>
</evidence>
<gene>
    <name evidence="2 3" type="primary">rsfS</name>
    <name evidence="3" type="ORF">LRS13_20130</name>
</gene>
<dbReference type="InterPro" id="IPR004394">
    <property type="entry name" value="Iojap/RsfS/C7orf30"/>
</dbReference>
<dbReference type="NCBIfam" id="TIGR00090">
    <property type="entry name" value="rsfS_iojap_ybeB"/>
    <property type="match status" value="1"/>
</dbReference>
<proteinExistence type="inferred from homology"/>
<accession>A0ABY5PEG8</accession>
<dbReference type="RefSeq" id="WP_353863487.1">
    <property type="nucleotide sequence ID" value="NZ_CP088295.1"/>
</dbReference>
<dbReference type="SUPFAM" id="SSF81301">
    <property type="entry name" value="Nucleotidyltransferase"/>
    <property type="match status" value="1"/>
</dbReference>
<protein>
    <recommendedName>
        <fullName evidence="2">Ribosomal silencing factor RsfS</fullName>
    </recommendedName>
</protein>
<evidence type="ECO:0000256" key="1">
    <source>
        <dbReference type="ARBA" id="ARBA00010574"/>
    </source>
</evidence>
<dbReference type="Gene3D" id="3.30.460.10">
    <property type="entry name" value="Beta Polymerase, domain 2"/>
    <property type="match status" value="1"/>
</dbReference>
<comment type="subunit">
    <text evidence="2">Interacts with ribosomal protein uL14 (rplN).</text>
</comment>
<keyword evidence="2" id="KW-0678">Repressor</keyword>
<comment type="function">
    <text evidence="2">Functions as a ribosomal silencing factor. Interacts with ribosomal protein uL14 (rplN), blocking formation of intersubunit bridge B8. Prevents association of the 30S and 50S ribosomal subunits and the formation of functional ribosomes, thus repressing translation.</text>
</comment>
<keyword evidence="4" id="KW-1185">Reference proteome</keyword>
<comment type="similarity">
    <text evidence="1 2">Belongs to the Iojap/RsfS family.</text>
</comment>
<keyword evidence="2" id="KW-0810">Translation regulation</keyword>
<evidence type="ECO:0000256" key="2">
    <source>
        <dbReference type="HAMAP-Rule" id="MF_01477"/>
    </source>
</evidence>
<evidence type="ECO:0000313" key="3">
    <source>
        <dbReference type="EMBL" id="UUY02967.1"/>
    </source>
</evidence>
<dbReference type="InterPro" id="IPR043519">
    <property type="entry name" value="NT_sf"/>
</dbReference>
<dbReference type="PANTHER" id="PTHR21043:SF0">
    <property type="entry name" value="MITOCHONDRIAL ASSEMBLY OF RIBOSOMAL LARGE SUBUNIT PROTEIN 1"/>
    <property type="match status" value="1"/>
</dbReference>
<keyword evidence="2" id="KW-0963">Cytoplasm</keyword>
<dbReference type="EMBL" id="CP088295">
    <property type="protein sequence ID" value="UUY02967.1"/>
    <property type="molecule type" value="Genomic_DNA"/>
</dbReference>